<feature type="region of interest" description="Disordered" evidence="1">
    <location>
        <begin position="1"/>
        <end position="31"/>
    </location>
</feature>
<reference evidence="2 3" key="1">
    <citation type="submission" date="2024-04" db="EMBL/GenBank/DDBJ databases">
        <authorList>
            <person name="Fracassetti M."/>
        </authorList>
    </citation>
    <scope>NUCLEOTIDE SEQUENCE [LARGE SCALE GENOMIC DNA]</scope>
</reference>
<keyword evidence="3" id="KW-1185">Reference proteome</keyword>
<dbReference type="EMBL" id="OZ034819">
    <property type="protein sequence ID" value="CAL1394964.1"/>
    <property type="molecule type" value="Genomic_DNA"/>
</dbReference>
<dbReference type="Proteomes" id="UP001497516">
    <property type="component" value="Chromosome 6"/>
</dbReference>
<protein>
    <submittedName>
        <fullName evidence="2">Uncharacterized protein</fullName>
    </submittedName>
</protein>
<sequence>MLSLSVSVTTHSAFPSPAFREEEGRDAASCSRCGGPLSMIREVELRSRKEEVDVDDEEWTSAALYYVGNKKK</sequence>
<name>A0AAV2F9Q3_9ROSI</name>
<evidence type="ECO:0000313" key="3">
    <source>
        <dbReference type="Proteomes" id="UP001497516"/>
    </source>
</evidence>
<accession>A0AAV2F9Q3</accession>
<dbReference type="AlphaFoldDB" id="A0AAV2F9Q3"/>
<gene>
    <name evidence="2" type="ORF">LTRI10_LOCUS35431</name>
</gene>
<proteinExistence type="predicted"/>
<evidence type="ECO:0000313" key="2">
    <source>
        <dbReference type="EMBL" id="CAL1394964.1"/>
    </source>
</evidence>
<evidence type="ECO:0000256" key="1">
    <source>
        <dbReference type="SAM" id="MobiDB-lite"/>
    </source>
</evidence>
<feature type="compositionally biased region" description="Polar residues" evidence="1">
    <location>
        <begin position="1"/>
        <end position="13"/>
    </location>
</feature>
<organism evidence="2 3">
    <name type="scientific">Linum trigynum</name>
    <dbReference type="NCBI Taxonomy" id="586398"/>
    <lineage>
        <taxon>Eukaryota</taxon>
        <taxon>Viridiplantae</taxon>
        <taxon>Streptophyta</taxon>
        <taxon>Embryophyta</taxon>
        <taxon>Tracheophyta</taxon>
        <taxon>Spermatophyta</taxon>
        <taxon>Magnoliopsida</taxon>
        <taxon>eudicotyledons</taxon>
        <taxon>Gunneridae</taxon>
        <taxon>Pentapetalae</taxon>
        <taxon>rosids</taxon>
        <taxon>fabids</taxon>
        <taxon>Malpighiales</taxon>
        <taxon>Linaceae</taxon>
        <taxon>Linum</taxon>
    </lineage>
</organism>